<proteinExistence type="predicted"/>
<dbReference type="GeneID" id="20658712"/>
<keyword evidence="4" id="KW-1185">Reference proteome</keyword>
<dbReference type="PANTHER" id="PTHR31569:SF4">
    <property type="entry name" value="SWIM-TYPE DOMAIN-CONTAINING PROTEIN"/>
    <property type="match status" value="1"/>
</dbReference>
<gene>
    <name evidence="3" type="ORF">PHYSODRAFT_507152</name>
</gene>
<reference evidence="3 4" key="1">
    <citation type="journal article" date="2006" name="Science">
        <title>Phytophthora genome sequences uncover evolutionary origins and mechanisms of pathogenesis.</title>
        <authorList>
            <person name="Tyler B.M."/>
            <person name="Tripathy S."/>
            <person name="Zhang X."/>
            <person name="Dehal P."/>
            <person name="Jiang R.H."/>
            <person name="Aerts A."/>
            <person name="Arredondo F.D."/>
            <person name="Baxter L."/>
            <person name="Bensasson D."/>
            <person name="Beynon J.L."/>
            <person name="Chapman J."/>
            <person name="Damasceno C.M."/>
            <person name="Dorrance A.E."/>
            <person name="Dou D."/>
            <person name="Dickerman A.W."/>
            <person name="Dubchak I.L."/>
            <person name="Garbelotto M."/>
            <person name="Gijzen M."/>
            <person name="Gordon S.G."/>
            <person name="Govers F."/>
            <person name="Grunwald N.J."/>
            <person name="Huang W."/>
            <person name="Ivors K.L."/>
            <person name="Jones R.W."/>
            <person name="Kamoun S."/>
            <person name="Krampis K."/>
            <person name="Lamour K.H."/>
            <person name="Lee M.K."/>
            <person name="McDonald W.H."/>
            <person name="Medina M."/>
            <person name="Meijer H.J."/>
            <person name="Nordberg E.K."/>
            <person name="Maclean D.J."/>
            <person name="Ospina-Giraldo M.D."/>
            <person name="Morris P.F."/>
            <person name="Phuntumart V."/>
            <person name="Putnam N.H."/>
            <person name="Rash S."/>
            <person name="Rose J.K."/>
            <person name="Sakihama Y."/>
            <person name="Salamov A.A."/>
            <person name="Savidor A."/>
            <person name="Scheuring C.F."/>
            <person name="Smith B.M."/>
            <person name="Sobral B.W."/>
            <person name="Terry A."/>
            <person name="Torto-Alalibo T.A."/>
            <person name="Win J."/>
            <person name="Xu Z."/>
            <person name="Zhang H."/>
            <person name="Grigoriev I.V."/>
            <person name="Rokhsar D.S."/>
            <person name="Boore J.L."/>
        </authorList>
    </citation>
    <scope>NUCLEOTIDE SEQUENCE [LARGE SCALE GENOMIC DNA]</scope>
    <source>
        <strain evidence="3 4">P6497</strain>
    </source>
</reference>
<keyword evidence="1" id="KW-0863">Zinc-finger</keyword>
<evidence type="ECO:0000313" key="4">
    <source>
        <dbReference type="Proteomes" id="UP000002640"/>
    </source>
</evidence>
<evidence type="ECO:0000313" key="3">
    <source>
        <dbReference type="EMBL" id="EGZ15354.1"/>
    </source>
</evidence>
<organism evidence="3 4">
    <name type="scientific">Phytophthora sojae (strain P6497)</name>
    <name type="common">Soybean stem and root rot agent</name>
    <name type="synonym">Phytophthora megasperma f. sp. glycines</name>
    <dbReference type="NCBI Taxonomy" id="1094619"/>
    <lineage>
        <taxon>Eukaryota</taxon>
        <taxon>Sar</taxon>
        <taxon>Stramenopiles</taxon>
        <taxon>Oomycota</taxon>
        <taxon>Peronosporomycetes</taxon>
        <taxon>Peronosporales</taxon>
        <taxon>Peronosporaceae</taxon>
        <taxon>Phytophthora</taxon>
    </lineage>
</organism>
<dbReference type="RefSeq" id="XP_009529103.1">
    <property type="nucleotide sequence ID" value="XM_009530808.1"/>
</dbReference>
<sequence>EVQTIKVLEDKFSRARVLICHFHVLKYFRTVTANAKYGLNHQRQSEVLIAVQDMVYAKDEDTYVEARDSMLSMGDDGVHPFEAYFIANWDECKKRWVTCYRNDCPHLGNHTNNRLESGWGKLKPELNMQMPLDESISTVLTIQLLKEKELSRQMADIGTVVNRSYDSEMLNVLRIASQHAAELIQEQYLHAIKHSTQVDFIEDRPGHYLVSRDSAGEYKYALDAISWTCSCLFSRTRLQPCYHAMYLRRQVASTFTIFTFER</sequence>
<dbReference type="Proteomes" id="UP000002640">
    <property type="component" value="Unassembled WGS sequence"/>
</dbReference>
<dbReference type="InParanoid" id="G4ZMK7"/>
<dbReference type="PROSITE" id="PS50966">
    <property type="entry name" value="ZF_SWIM"/>
    <property type="match status" value="1"/>
</dbReference>
<keyword evidence="1" id="KW-0479">Metal-binding</keyword>
<dbReference type="GO" id="GO:0008270">
    <property type="term" value="F:zinc ion binding"/>
    <property type="evidence" value="ECO:0007669"/>
    <property type="project" value="UniProtKB-KW"/>
</dbReference>
<keyword evidence="1" id="KW-0862">Zinc</keyword>
<evidence type="ECO:0000259" key="2">
    <source>
        <dbReference type="PROSITE" id="PS50966"/>
    </source>
</evidence>
<evidence type="ECO:0000256" key="1">
    <source>
        <dbReference type="PROSITE-ProRule" id="PRU00325"/>
    </source>
</evidence>
<dbReference type="AlphaFoldDB" id="G4ZMK7"/>
<dbReference type="OMA" id="IANWDEC"/>
<dbReference type="KEGG" id="psoj:PHYSODRAFT_507152"/>
<dbReference type="PANTHER" id="PTHR31569">
    <property type="entry name" value="SWIM-TYPE DOMAIN-CONTAINING PROTEIN"/>
    <property type="match status" value="1"/>
</dbReference>
<dbReference type="EMBL" id="JH159155">
    <property type="protein sequence ID" value="EGZ15354.1"/>
    <property type="molecule type" value="Genomic_DNA"/>
</dbReference>
<dbReference type="InterPro" id="IPR007527">
    <property type="entry name" value="Znf_SWIM"/>
</dbReference>
<name>G4ZMK7_PHYSP</name>
<dbReference type="InterPro" id="IPR052579">
    <property type="entry name" value="Zinc_finger_SWIM"/>
</dbReference>
<accession>G4ZMK7</accession>
<feature type="non-terminal residue" evidence="3">
    <location>
        <position position="1"/>
    </location>
</feature>
<protein>
    <recommendedName>
        <fullName evidence="2">SWIM-type domain-containing protein</fullName>
    </recommendedName>
</protein>
<feature type="domain" description="SWIM-type" evidence="2">
    <location>
        <begin position="218"/>
        <end position="252"/>
    </location>
</feature>